<name>A0ABT8CE98_9BACT</name>
<gene>
    <name evidence="2" type="ORF">QWZ15_19485</name>
</gene>
<comment type="caution">
    <text evidence="2">The sequence shown here is derived from an EMBL/GenBank/DDBJ whole genome shotgun (WGS) entry which is preliminary data.</text>
</comment>
<dbReference type="Proteomes" id="UP001236663">
    <property type="component" value="Unassembled WGS sequence"/>
</dbReference>
<reference evidence="3" key="1">
    <citation type="journal article" date="2019" name="Int. J. Syst. Evol. Microbiol.">
        <title>The Global Catalogue of Microorganisms (GCM) 10K type strain sequencing project: providing services to taxonomists for standard genome sequencing and annotation.</title>
        <authorList>
            <consortium name="The Broad Institute Genomics Platform"/>
            <consortium name="The Broad Institute Genome Sequencing Center for Infectious Disease"/>
            <person name="Wu L."/>
            <person name="Ma J."/>
        </authorList>
    </citation>
    <scope>NUCLEOTIDE SEQUENCE [LARGE SCALE GENOMIC DNA]</scope>
    <source>
        <strain evidence="3">CECT 7706</strain>
    </source>
</reference>
<feature type="transmembrane region" description="Helical" evidence="1">
    <location>
        <begin position="137"/>
        <end position="154"/>
    </location>
</feature>
<dbReference type="EMBL" id="JAUFQS010000047">
    <property type="protein sequence ID" value="MDN3690016.1"/>
    <property type="molecule type" value="Genomic_DNA"/>
</dbReference>
<organism evidence="2 3">
    <name type="scientific">Cyclobacterium jeungdonense</name>
    <dbReference type="NCBI Taxonomy" id="708087"/>
    <lineage>
        <taxon>Bacteria</taxon>
        <taxon>Pseudomonadati</taxon>
        <taxon>Bacteroidota</taxon>
        <taxon>Cytophagia</taxon>
        <taxon>Cytophagales</taxon>
        <taxon>Cyclobacteriaceae</taxon>
        <taxon>Cyclobacterium</taxon>
    </lineage>
</organism>
<accession>A0ABT8CE98</accession>
<evidence type="ECO:0000313" key="2">
    <source>
        <dbReference type="EMBL" id="MDN3690016.1"/>
    </source>
</evidence>
<proteinExistence type="predicted"/>
<keyword evidence="1" id="KW-0812">Transmembrane</keyword>
<keyword evidence="3" id="KW-1185">Reference proteome</keyword>
<dbReference type="RefSeq" id="WP_163383460.1">
    <property type="nucleotide sequence ID" value="NZ_JAUFQS010000047.1"/>
</dbReference>
<evidence type="ECO:0000256" key="1">
    <source>
        <dbReference type="SAM" id="Phobius"/>
    </source>
</evidence>
<feature type="transmembrane region" description="Helical" evidence="1">
    <location>
        <begin position="15"/>
        <end position="36"/>
    </location>
</feature>
<evidence type="ECO:0000313" key="3">
    <source>
        <dbReference type="Proteomes" id="UP001236663"/>
    </source>
</evidence>
<keyword evidence="1" id="KW-0472">Membrane</keyword>
<keyword evidence="1" id="KW-1133">Transmembrane helix</keyword>
<protein>
    <recommendedName>
        <fullName evidence="4">DUF1772 domain-containing protein</fullName>
    </recommendedName>
</protein>
<evidence type="ECO:0008006" key="4">
    <source>
        <dbReference type="Google" id="ProtNLM"/>
    </source>
</evidence>
<sequence length="167" mass="19643">MNPVKKTLLDLNNAYIFFCASMYLGMFWSLHFFWFPNYPKTLNLENYYDAIIPQTDLATKFFFITIPIMAAALVIMLITEWNTGLRWVPIAWIPGLLAPVIVQQAYIEDINNQFKAGVSDEATLQVLLQEWMWLNDIRWIILTLMWGITMYFFIAKAKPKHQLKSHE</sequence>
<feature type="transmembrane region" description="Helical" evidence="1">
    <location>
        <begin position="57"/>
        <end position="78"/>
    </location>
</feature>